<name>A0A238VDW7_9FLAO</name>
<keyword evidence="3" id="KW-1185">Reference proteome</keyword>
<dbReference type="PANTHER" id="PTHR21666">
    <property type="entry name" value="PEPTIDASE-RELATED"/>
    <property type="match status" value="1"/>
</dbReference>
<dbReference type="InterPro" id="IPR050570">
    <property type="entry name" value="Cell_wall_metabolism_enzyme"/>
</dbReference>
<gene>
    <name evidence="2" type="ORF">SAMN06265371_101244</name>
</gene>
<organism evidence="2 3">
    <name type="scientific">Lutibacter agarilyticus</name>
    <dbReference type="NCBI Taxonomy" id="1109740"/>
    <lineage>
        <taxon>Bacteria</taxon>
        <taxon>Pseudomonadati</taxon>
        <taxon>Bacteroidota</taxon>
        <taxon>Flavobacteriia</taxon>
        <taxon>Flavobacteriales</taxon>
        <taxon>Flavobacteriaceae</taxon>
        <taxon>Lutibacter</taxon>
    </lineage>
</organism>
<dbReference type="PANTHER" id="PTHR21666:SF285">
    <property type="entry name" value="M23 FAMILY METALLOPEPTIDASE"/>
    <property type="match status" value="1"/>
</dbReference>
<evidence type="ECO:0000259" key="1">
    <source>
        <dbReference type="Pfam" id="PF01551"/>
    </source>
</evidence>
<protein>
    <submittedName>
        <fullName evidence="2">Peptidase family M23</fullName>
    </submittedName>
</protein>
<dbReference type="EMBL" id="FZNT01000001">
    <property type="protein sequence ID" value="SNR32227.1"/>
    <property type="molecule type" value="Genomic_DNA"/>
</dbReference>
<dbReference type="Gene3D" id="2.60.40.10">
    <property type="entry name" value="Immunoglobulins"/>
    <property type="match status" value="1"/>
</dbReference>
<reference evidence="2 3" key="1">
    <citation type="submission" date="2017-06" db="EMBL/GenBank/DDBJ databases">
        <authorList>
            <person name="Kim H.J."/>
            <person name="Triplett B.A."/>
        </authorList>
    </citation>
    <scope>NUCLEOTIDE SEQUENCE [LARGE SCALE GENOMIC DNA]</scope>
    <source>
        <strain evidence="2 3">DSM 29150</strain>
    </source>
</reference>
<dbReference type="Proteomes" id="UP000198384">
    <property type="component" value="Unassembled WGS sequence"/>
</dbReference>
<dbReference type="CDD" id="cd12797">
    <property type="entry name" value="M23_peptidase"/>
    <property type="match status" value="1"/>
</dbReference>
<evidence type="ECO:0000313" key="2">
    <source>
        <dbReference type="EMBL" id="SNR32227.1"/>
    </source>
</evidence>
<dbReference type="SUPFAM" id="SSF51261">
    <property type="entry name" value="Duplicated hybrid motif"/>
    <property type="match status" value="1"/>
</dbReference>
<dbReference type="AlphaFoldDB" id="A0A238VDW7"/>
<dbReference type="InterPro" id="IPR013783">
    <property type="entry name" value="Ig-like_fold"/>
</dbReference>
<dbReference type="Gene3D" id="2.70.70.10">
    <property type="entry name" value="Glucose Permease (Domain IIA)"/>
    <property type="match status" value="1"/>
</dbReference>
<accession>A0A238VDW7</accession>
<dbReference type="InterPro" id="IPR011055">
    <property type="entry name" value="Dup_hybrid_motif"/>
</dbReference>
<feature type="domain" description="M23ase beta-sheet core" evidence="1">
    <location>
        <begin position="52"/>
        <end position="120"/>
    </location>
</feature>
<dbReference type="RefSeq" id="WP_089379910.1">
    <property type="nucleotide sequence ID" value="NZ_FZNT01000001.1"/>
</dbReference>
<proteinExistence type="predicted"/>
<dbReference type="OrthoDB" id="9810477at2"/>
<evidence type="ECO:0000313" key="3">
    <source>
        <dbReference type="Proteomes" id="UP000198384"/>
    </source>
</evidence>
<dbReference type="Pfam" id="PF01551">
    <property type="entry name" value="Peptidase_M23"/>
    <property type="match status" value="1"/>
</dbReference>
<dbReference type="GO" id="GO:0004222">
    <property type="term" value="F:metalloendopeptidase activity"/>
    <property type="evidence" value="ECO:0007669"/>
    <property type="project" value="TreeGrafter"/>
</dbReference>
<sequence length="567" mass="64625">MKRLATLILILTTFFVFGQGDISTYPTNYFSNPLNIPLVLSGTFGELRTNHFHAGIDIKTEQKEGLNVIAAAGGYVSRIKVSLWGYGKVLYVTHPNGYTSVYAHLQKFNNQIEAYVKKQQYKKESYEIHLFPKAGELPVTKDEILAFSGSTGGFVGPHLHFEIRDTKTEKPINPFYFGIKVKDSKKPRINSLMGYSLTENTHINKVNAPVQLSYRKLENGDYLASTIKAFGEIGFGVNVYDQLDGAYNKNGLYSLSLAVNGKTIHEFRATSFSFYETKYINLLVDYERLEKLNQRVQKTFTEPSNKLNMYNTSLNKGYISVEDGLSYTATIVAKDFKGNEQKITIPIVGKKESSVVSKPIKKTPYKINKSEFNKFNKENVTVAFPKNTFYNDFYLDFDVIETVAKIHTPTIPLDKKYTLTFDVSKYSEADKKQLYITSVDQNGKTSYQTTVKKESTFYTTTKNLGKYTLKKDTVQPSIKLHNIKNEQWLTHFKTLQVKISDNESGIKSYRGEIDGEWILMEYNVKNGLLTYNFSDKTFTEAKHELKVVVTDNVGNTSELKATFFRKK</sequence>
<dbReference type="InterPro" id="IPR016047">
    <property type="entry name" value="M23ase_b-sheet_dom"/>
</dbReference>